<organism evidence="2 3">
    <name type="scientific">Stratiformator vulcanicus</name>
    <dbReference type="NCBI Taxonomy" id="2527980"/>
    <lineage>
        <taxon>Bacteria</taxon>
        <taxon>Pseudomonadati</taxon>
        <taxon>Planctomycetota</taxon>
        <taxon>Planctomycetia</taxon>
        <taxon>Planctomycetales</taxon>
        <taxon>Planctomycetaceae</taxon>
        <taxon>Stratiformator</taxon>
    </lineage>
</organism>
<evidence type="ECO:0000313" key="2">
    <source>
        <dbReference type="EMBL" id="QDT39862.1"/>
    </source>
</evidence>
<dbReference type="OrthoDB" id="9762302at2"/>
<gene>
    <name evidence="2" type="primary">ywaD_2</name>
    <name evidence="2" type="ORF">Pan189_42740</name>
</gene>
<dbReference type="GO" id="GO:0004177">
    <property type="term" value="F:aminopeptidase activity"/>
    <property type="evidence" value="ECO:0007669"/>
    <property type="project" value="UniProtKB-KW"/>
</dbReference>
<dbReference type="EMBL" id="CP036268">
    <property type="protein sequence ID" value="QDT39862.1"/>
    <property type="molecule type" value="Genomic_DNA"/>
</dbReference>
<protein>
    <submittedName>
        <fullName evidence="2">Aminopeptidase YwaD</fullName>
        <ecNumber evidence="2">3.4.11.6</ecNumber>
    </submittedName>
</protein>
<dbReference type="Proteomes" id="UP000317318">
    <property type="component" value="Chromosome"/>
</dbReference>
<keyword evidence="3" id="KW-1185">Reference proteome</keyword>
<dbReference type="KEGG" id="svp:Pan189_42740"/>
<keyword evidence="2" id="KW-0378">Hydrolase</keyword>
<accession>A0A517R7M4</accession>
<keyword evidence="2" id="KW-0645">Protease</keyword>
<evidence type="ECO:0000259" key="1">
    <source>
        <dbReference type="Pfam" id="PF04389"/>
    </source>
</evidence>
<dbReference type="SUPFAM" id="SSF53187">
    <property type="entry name" value="Zn-dependent exopeptidases"/>
    <property type="match status" value="1"/>
</dbReference>
<dbReference type="EC" id="3.4.11.6" evidence="2"/>
<dbReference type="PANTHER" id="PTHR12147:SF26">
    <property type="entry name" value="PEPTIDASE M28 DOMAIN-CONTAINING PROTEIN"/>
    <property type="match status" value="1"/>
</dbReference>
<dbReference type="Gene3D" id="3.40.630.10">
    <property type="entry name" value="Zn peptidases"/>
    <property type="match status" value="1"/>
</dbReference>
<dbReference type="GO" id="GO:0008235">
    <property type="term" value="F:metalloexopeptidase activity"/>
    <property type="evidence" value="ECO:0007669"/>
    <property type="project" value="InterPro"/>
</dbReference>
<feature type="domain" description="Peptidase M28" evidence="1">
    <location>
        <begin position="150"/>
        <end position="350"/>
    </location>
</feature>
<dbReference type="PANTHER" id="PTHR12147">
    <property type="entry name" value="METALLOPEPTIDASE M28 FAMILY MEMBER"/>
    <property type="match status" value="1"/>
</dbReference>
<dbReference type="InterPro" id="IPR007484">
    <property type="entry name" value="Peptidase_M28"/>
</dbReference>
<dbReference type="RefSeq" id="WP_145365972.1">
    <property type="nucleotide sequence ID" value="NZ_CP036268.1"/>
</dbReference>
<proteinExistence type="predicted"/>
<name>A0A517R7M4_9PLAN</name>
<dbReference type="GO" id="GO:0006508">
    <property type="term" value="P:proteolysis"/>
    <property type="evidence" value="ECO:0007669"/>
    <property type="project" value="InterPro"/>
</dbReference>
<evidence type="ECO:0000313" key="3">
    <source>
        <dbReference type="Proteomes" id="UP000317318"/>
    </source>
</evidence>
<dbReference type="AlphaFoldDB" id="A0A517R7M4"/>
<sequence length="438" mass="48687">MRMVLFRHLLETITISTSGRGRLAVDLRKSQQPNEQERPRKFLKRLLVPLVLSTAILPSVAPAIGEERSAEVPLIVGGDVRPHVEFLAAPEQGGRPGGVAIASRNYLVEQFRVLGLEPLFGNSYLQPIPGRTHFDEDGKPLGTAGPQGFNVGALLRGSDPELRDEVIILSAHYDHLGRRGNRMYPGADDNASGVAMMLEVADRLALAKRPHKRSIAFVGFDLEERLLFGSRYFAANMPFPQSKLKLFITADMIGRSLGGMDYDEVFVLGAEHAPYLSTQMSRIGVPDGLDVLNLGIELIGTRSDYGPFRDRDIPFLFFSTGVHPDYHTPRDTAERIDFDNLGRISTLVYRTVVEVANDPITPTWQEKAPMDLGEVRILNTVATRLLNRADAQNLNAIQRLTISQAKSRSGTILRRGTMTQDERIWLTRLARLMLLTSL</sequence>
<dbReference type="InterPro" id="IPR045175">
    <property type="entry name" value="M28_fam"/>
</dbReference>
<keyword evidence="2" id="KW-0031">Aminopeptidase</keyword>
<reference evidence="2 3" key="1">
    <citation type="submission" date="2019-02" db="EMBL/GenBank/DDBJ databases">
        <title>Deep-cultivation of Planctomycetes and their phenomic and genomic characterization uncovers novel biology.</title>
        <authorList>
            <person name="Wiegand S."/>
            <person name="Jogler M."/>
            <person name="Boedeker C."/>
            <person name="Pinto D."/>
            <person name="Vollmers J."/>
            <person name="Rivas-Marin E."/>
            <person name="Kohn T."/>
            <person name="Peeters S.H."/>
            <person name="Heuer A."/>
            <person name="Rast P."/>
            <person name="Oberbeckmann S."/>
            <person name="Bunk B."/>
            <person name="Jeske O."/>
            <person name="Meyerdierks A."/>
            <person name="Storesund J.E."/>
            <person name="Kallscheuer N."/>
            <person name="Luecker S."/>
            <person name="Lage O.M."/>
            <person name="Pohl T."/>
            <person name="Merkel B.J."/>
            <person name="Hornburger P."/>
            <person name="Mueller R.-W."/>
            <person name="Bruemmer F."/>
            <person name="Labrenz M."/>
            <person name="Spormann A.M."/>
            <person name="Op den Camp H."/>
            <person name="Overmann J."/>
            <person name="Amann R."/>
            <person name="Jetten M.S.M."/>
            <person name="Mascher T."/>
            <person name="Medema M.H."/>
            <person name="Devos D.P."/>
            <person name="Kaster A.-K."/>
            <person name="Ovreas L."/>
            <person name="Rohde M."/>
            <person name="Galperin M.Y."/>
            <person name="Jogler C."/>
        </authorList>
    </citation>
    <scope>NUCLEOTIDE SEQUENCE [LARGE SCALE GENOMIC DNA]</scope>
    <source>
        <strain evidence="2 3">Pan189</strain>
    </source>
</reference>
<dbReference type="Pfam" id="PF04389">
    <property type="entry name" value="Peptidase_M28"/>
    <property type="match status" value="1"/>
</dbReference>